<feature type="region of interest" description="Disordered" evidence="1">
    <location>
        <begin position="45"/>
        <end position="67"/>
    </location>
</feature>
<comment type="caution">
    <text evidence="4">The sequence shown here is derived from an EMBL/GenBank/DDBJ whole genome shotgun (WGS) entry which is preliminary data.</text>
</comment>
<evidence type="ECO:0000313" key="4">
    <source>
        <dbReference type="EMBL" id="OCT46777.1"/>
    </source>
</evidence>
<dbReference type="EMBL" id="LGRB01000015">
    <property type="protein sequence ID" value="OCT46777.1"/>
    <property type="molecule type" value="Genomic_DNA"/>
</dbReference>
<feature type="domain" description="G" evidence="2">
    <location>
        <begin position="479"/>
        <end position="604"/>
    </location>
</feature>
<evidence type="ECO:0000313" key="5">
    <source>
        <dbReference type="Proteomes" id="UP000094526"/>
    </source>
</evidence>
<dbReference type="Pfam" id="PF09994">
    <property type="entry name" value="T6SS_Tle1-like_cat"/>
    <property type="match status" value="1"/>
</dbReference>
<dbReference type="CDD" id="cd00882">
    <property type="entry name" value="Ras_like_GTPase"/>
    <property type="match status" value="1"/>
</dbReference>
<dbReference type="eggNOG" id="ENOG502S8AV">
    <property type="taxonomic scope" value="Eukaryota"/>
</dbReference>
<dbReference type="GO" id="GO:0005525">
    <property type="term" value="F:GTP binding"/>
    <property type="evidence" value="ECO:0007669"/>
    <property type="project" value="InterPro"/>
</dbReference>
<dbReference type="InterPro" id="IPR018712">
    <property type="entry name" value="Tle1-like_cat"/>
</dbReference>
<accession>A0A1C1CEA3</accession>
<feature type="region of interest" description="Disordered" evidence="1">
    <location>
        <begin position="1003"/>
        <end position="1057"/>
    </location>
</feature>
<gene>
    <name evidence="4" type="ORF">CLCR_01794</name>
</gene>
<sequence length="1057" mass="117708">MSARSHVKRLIVCIDAEEYRPEDGTLGEETPSPPLPSFIERAHHAHRPQPRADQKYPPKKKGNDNSSTIFRIKSIIPGGICYDAQGRAIEQVVRYYRAAADGPSRMERLKSRSGMTVYHDEQIKSICKEVCETLEEPQDELFLYGFGRGAFLVRAVAGLLTTMYLPKSTSLRYFDRLYQSALDVYKARREDDNRNGPKIIDFLRSHTTRPPRIQFVGLINTVRYGVEETVHDISFVSSIQHLRHALAINEMRAQLGAEVFATPSAKDIQGRSFVQAWFVGSHHDLGGGAFEDGLSLYPFQWLLIESIRAGLVLQPQDEPVPPRSRATTSVLSLAFPQYAGGLPKLGDSEQIEWQVSYSNGIQVSFYDLQSLHGTSSDTDQAHSVQINTSNPLYNNPPKLFSSSKGLIGWCDDGSYGTIVHPSVFCLLDRTPRFYEQYRFKSMKKELADYRDRCLEEGDGAIPPWLEGLELQASGVKAFRILVCGKTGVGKSTLINKVFGVEMTEESDSYKQGDHDINQAFESTNHPGLLIHDSRGWQAGSDKELDLIAKFLRHRAYQKNPAEALHVIWFCVDSDVSRIEAADKRTFETIAQFSNHVPVFVVGTKKDKLIAYRKIQLLEKYMEQTGNYPDSQRLANEEADRLADEQFMSLREELSRIKHYKADGYCCLSKDDDQGVKKLLAQTLELITDDRVRLFAVAAQVVDVEQKIDSAITECMRLGTHAVRTAMVPLPFSSAIGTPTVARILCQNVLQCFGFPKALPEQVEEIMTRVVLGHLKKFMVVTLTEFLAVGVTTAGLVAGTMGAAGVVAFASCALAVPPTARMLFKCACDMILILERSFRYQGKYVSVKQIEDAAVYYTTAMTTTFAGKELLLQKHVHDEVDRLVPLTKFTAAIKFSKLRPGLEDIIYKNRFLKTEPDKSAASRPLVPEIGGTQIAELEGVQSPVELPGVKRQPTELPAEDVKLPLSIPEKGVSSSGYGSTCGTNTNATADDLLSLEERTTISPTRSDQGLVATRQSTVSPMSESETGFEGTKSDNLFSRSTRKWSSRLGLRKTKTLQE</sequence>
<evidence type="ECO:0000259" key="2">
    <source>
        <dbReference type="Pfam" id="PF01926"/>
    </source>
</evidence>
<dbReference type="AlphaFoldDB" id="A0A1C1CEA3"/>
<dbReference type="STRING" id="86049.A0A1C1CEA3"/>
<dbReference type="PANTHER" id="PTHR33840">
    <property type="match status" value="1"/>
</dbReference>
<keyword evidence="5" id="KW-1185">Reference proteome</keyword>
<dbReference type="OrthoDB" id="59699at2759"/>
<name>A0A1C1CEA3_9EURO</name>
<organism evidence="4 5">
    <name type="scientific">Cladophialophora carrionii</name>
    <dbReference type="NCBI Taxonomy" id="86049"/>
    <lineage>
        <taxon>Eukaryota</taxon>
        <taxon>Fungi</taxon>
        <taxon>Dikarya</taxon>
        <taxon>Ascomycota</taxon>
        <taxon>Pezizomycotina</taxon>
        <taxon>Eurotiomycetes</taxon>
        <taxon>Chaetothyriomycetidae</taxon>
        <taxon>Chaetothyriales</taxon>
        <taxon>Herpotrichiellaceae</taxon>
        <taxon>Cladophialophora</taxon>
    </lineage>
</organism>
<dbReference type="PANTHER" id="PTHR33840:SF1">
    <property type="entry name" value="TLE1 PHOSPHOLIPASE DOMAIN-CONTAINING PROTEIN"/>
    <property type="match status" value="1"/>
</dbReference>
<dbReference type="Gene3D" id="3.40.50.300">
    <property type="entry name" value="P-loop containing nucleotide triphosphate hydrolases"/>
    <property type="match status" value="1"/>
</dbReference>
<dbReference type="InterPro" id="IPR027417">
    <property type="entry name" value="P-loop_NTPase"/>
</dbReference>
<dbReference type="Pfam" id="PF01926">
    <property type="entry name" value="MMR_HSR1"/>
    <property type="match status" value="1"/>
</dbReference>
<feature type="domain" description="T6SS Phospholipase effector Tle1-like catalytic" evidence="3">
    <location>
        <begin position="66"/>
        <end position="303"/>
    </location>
</feature>
<evidence type="ECO:0008006" key="6">
    <source>
        <dbReference type="Google" id="ProtNLM"/>
    </source>
</evidence>
<reference evidence="5" key="1">
    <citation type="submission" date="2015-07" db="EMBL/GenBank/DDBJ databases">
        <authorList>
            <person name="Teixeira M.M."/>
            <person name="Souza R.C."/>
            <person name="Almeida L.G."/>
            <person name="Vicente V.A."/>
            <person name="de Hoog S."/>
            <person name="Bocca A.L."/>
            <person name="de Almeida S.R."/>
            <person name="Vasconcelos A.T."/>
            <person name="Felipe M.S."/>
        </authorList>
    </citation>
    <scope>NUCLEOTIDE SEQUENCE [LARGE SCALE GENOMIC DNA]</scope>
    <source>
        <strain evidence="5">KSF</strain>
    </source>
</reference>
<feature type="compositionally biased region" description="Polar residues" evidence="1">
    <location>
        <begin position="1003"/>
        <end position="1024"/>
    </location>
</feature>
<dbReference type="VEuPathDB" id="FungiDB:G647_01495"/>
<feature type="compositionally biased region" description="Basic residues" evidence="1">
    <location>
        <begin position="1039"/>
        <end position="1057"/>
    </location>
</feature>
<dbReference type="VEuPathDB" id="FungiDB:CLCR_01794"/>
<evidence type="ECO:0000259" key="3">
    <source>
        <dbReference type="Pfam" id="PF09994"/>
    </source>
</evidence>
<dbReference type="InterPro" id="IPR006073">
    <property type="entry name" value="GTP-bd"/>
</dbReference>
<dbReference type="SUPFAM" id="SSF52540">
    <property type="entry name" value="P-loop containing nucleoside triphosphate hydrolases"/>
    <property type="match status" value="1"/>
</dbReference>
<evidence type="ECO:0000256" key="1">
    <source>
        <dbReference type="SAM" id="MobiDB-lite"/>
    </source>
</evidence>
<dbReference type="Proteomes" id="UP000094526">
    <property type="component" value="Unassembled WGS sequence"/>
</dbReference>
<proteinExistence type="predicted"/>
<protein>
    <recommendedName>
        <fullName evidence="6">DUF2235 domain-containing protein</fullName>
    </recommendedName>
</protein>